<evidence type="ECO:0000256" key="5">
    <source>
        <dbReference type="ARBA" id="ARBA00022692"/>
    </source>
</evidence>
<feature type="region of interest" description="Disordered" evidence="11">
    <location>
        <begin position="686"/>
        <end position="707"/>
    </location>
</feature>
<evidence type="ECO:0000259" key="13">
    <source>
        <dbReference type="Pfam" id="PF03958"/>
    </source>
</evidence>
<evidence type="ECO:0000256" key="2">
    <source>
        <dbReference type="ARBA" id="ARBA00006980"/>
    </source>
</evidence>
<dbReference type="NCBIfam" id="TIGR02517">
    <property type="entry name" value="type_II_gspD"/>
    <property type="match status" value="1"/>
</dbReference>
<dbReference type="InterPro" id="IPR038591">
    <property type="entry name" value="NolW-like_sf"/>
</dbReference>
<dbReference type="EMBL" id="FNXF01000002">
    <property type="protein sequence ID" value="SEH65670.1"/>
    <property type="molecule type" value="Genomic_DNA"/>
</dbReference>
<evidence type="ECO:0000256" key="1">
    <source>
        <dbReference type="ARBA" id="ARBA00004442"/>
    </source>
</evidence>
<dbReference type="Pfam" id="PF03958">
    <property type="entry name" value="Secretin_N"/>
    <property type="match status" value="3"/>
</dbReference>
<dbReference type="Pfam" id="PF21305">
    <property type="entry name" value="type_II_gspD_N0"/>
    <property type="match status" value="1"/>
</dbReference>
<dbReference type="GO" id="GO:0015627">
    <property type="term" value="C:type II protein secretion system complex"/>
    <property type="evidence" value="ECO:0007669"/>
    <property type="project" value="InterPro"/>
</dbReference>
<evidence type="ECO:0000259" key="12">
    <source>
        <dbReference type="Pfam" id="PF00263"/>
    </source>
</evidence>
<evidence type="ECO:0000313" key="16">
    <source>
        <dbReference type="Proteomes" id="UP000199371"/>
    </source>
</evidence>
<dbReference type="Gene3D" id="3.30.1370.120">
    <property type="match status" value="3"/>
</dbReference>
<keyword evidence="6" id="KW-0732">Signal</keyword>
<evidence type="ECO:0000256" key="4">
    <source>
        <dbReference type="ARBA" id="ARBA00022452"/>
    </source>
</evidence>
<dbReference type="InterPro" id="IPR004846">
    <property type="entry name" value="T2SS/T3SS_dom"/>
</dbReference>
<feature type="domain" description="NolW-like" evidence="13">
    <location>
        <begin position="279"/>
        <end position="366"/>
    </location>
</feature>
<evidence type="ECO:0000313" key="15">
    <source>
        <dbReference type="EMBL" id="SEH65670.1"/>
    </source>
</evidence>
<evidence type="ECO:0000256" key="6">
    <source>
        <dbReference type="ARBA" id="ARBA00022729"/>
    </source>
</evidence>
<dbReference type="InterPro" id="IPR005644">
    <property type="entry name" value="NolW-like"/>
</dbReference>
<reference evidence="16" key="1">
    <citation type="submission" date="2016-10" db="EMBL/GenBank/DDBJ databases">
        <authorList>
            <person name="Varghese N."/>
            <person name="Submissions S."/>
        </authorList>
    </citation>
    <scope>NUCLEOTIDE SEQUENCE [LARGE SCALE GENOMIC DNA]</scope>
    <source>
        <strain evidence="16">DSM 17616</strain>
    </source>
</reference>
<dbReference type="RefSeq" id="WP_092790228.1">
    <property type="nucleotide sequence ID" value="NZ_FNXF01000002.1"/>
</dbReference>
<dbReference type="Pfam" id="PF00263">
    <property type="entry name" value="Secretin"/>
    <property type="match status" value="1"/>
</dbReference>
<dbReference type="InterPro" id="IPR050810">
    <property type="entry name" value="Bact_Secretion_Sys_Channel"/>
</dbReference>
<organism evidence="15 16">
    <name type="scientific">Rheinheimera pacifica</name>
    <dbReference type="NCBI Taxonomy" id="173990"/>
    <lineage>
        <taxon>Bacteria</taxon>
        <taxon>Pseudomonadati</taxon>
        <taxon>Pseudomonadota</taxon>
        <taxon>Gammaproteobacteria</taxon>
        <taxon>Chromatiales</taxon>
        <taxon>Chromatiaceae</taxon>
        <taxon>Rheinheimera</taxon>
    </lineage>
</organism>
<dbReference type="GO" id="GO:0015628">
    <property type="term" value="P:protein secretion by the type II secretion system"/>
    <property type="evidence" value="ECO:0007669"/>
    <property type="project" value="InterPro"/>
</dbReference>
<dbReference type="InterPro" id="IPR049371">
    <property type="entry name" value="GspD-like_N0"/>
</dbReference>
<keyword evidence="8" id="KW-0472">Membrane</keyword>
<dbReference type="AlphaFoldDB" id="A0A1H6JT25"/>
<accession>A0A1H6JT25</accession>
<comment type="similarity">
    <text evidence="2">Belongs to the bacterial secretin family. GSP D subfamily.</text>
</comment>
<dbReference type="STRING" id="173990.SAMN05660691_00682"/>
<dbReference type="GO" id="GO:0009279">
    <property type="term" value="C:cell outer membrane"/>
    <property type="evidence" value="ECO:0007669"/>
    <property type="project" value="UniProtKB-SubCell"/>
</dbReference>
<gene>
    <name evidence="15" type="ORF">SAMN05660691_00682</name>
</gene>
<evidence type="ECO:0000256" key="3">
    <source>
        <dbReference type="ARBA" id="ARBA00022448"/>
    </source>
</evidence>
<proteinExistence type="inferred from homology"/>
<comment type="subcellular location">
    <subcellularLocation>
        <location evidence="1 10">Cell outer membrane</location>
    </subcellularLocation>
</comment>
<dbReference type="PANTHER" id="PTHR30332">
    <property type="entry name" value="PROBABLE GENERAL SECRETION PATHWAY PROTEIN D"/>
    <property type="match status" value="1"/>
</dbReference>
<feature type="domain" description="Type II/III secretion system secretin-like" evidence="12">
    <location>
        <begin position="476"/>
        <end position="636"/>
    </location>
</feature>
<dbReference type="Proteomes" id="UP000199371">
    <property type="component" value="Unassembled WGS sequence"/>
</dbReference>
<keyword evidence="7" id="KW-0653">Protein transport</keyword>
<feature type="domain" description="NolW-like" evidence="13">
    <location>
        <begin position="139"/>
        <end position="202"/>
    </location>
</feature>
<protein>
    <submittedName>
        <fullName evidence="15">General secretion pathway protein D</fullName>
    </submittedName>
</protein>
<name>A0A1H6JT25_9GAMM</name>
<dbReference type="PRINTS" id="PR00811">
    <property type="entry name" value="BCTERIALGSPD"/>
</dbReference>
<feature type="domain" description="NolW-like" evidence="13">
    <location>
        <begin position="205"/>
        <end position="271"/>
    </location>
</feature>
<keyword evidence="9" id="KW-0998">Cell outer membrane</keyword>
<evidence type="ECO:0000256" key="9">
    <source>
        <dbReference type="ARBA" id="ARBA00023237"/>
    </source>
</evidence>
<feature type="domain" description="GspD-like N0" evidence="14">
    <location>
        <begin position="43"/>
        <end position="112"/>
    </location>
</feature>
<keyword evidence="4" id="KW-1134">Transmembrane beta strand</keyword>
<keyword evidence="16" id="KW-1185">Reference proteome</keyword>
<dbReference type="OrthoDB" id="9775455at2"/>
<sequence length="707" mass="76529">MKSGQFSLFSRRSLASLLVAAALTAVVPGVTVVAQEEVMYSPNFKGTDINEFINIVGMNLKKTIIVDPQVRGRINVRSYEMLNEKQYYQFFLNVLEVYSFAVVEMDNGVLKVVRNKDAKTSNIPVVTDDAPGQGDEMVTRVVQVRNVSVRELAPLLRQFSNQAGGGHVVNYDPSNVIMMTGPAAVVNRLVDIIQRVDKAGDQELEIVKLQYASAPEVVRILENIYKSQGRAEQPDFLVPRIVADERTNSVIVSGELQARQRVIELAKRLDSELQTSGNTRVFYLKYAKAEELVPVLKGVSESIVAEVQGGSGAAGAQGGRGAAANTGRAISIEAHADSNSLVITAQPDMMRSLEEVLRQLDIRRAQVLVEAIIVEVFEGDGTDLGVQWLNKNGGGTNFSNGNTISIIDAAGAALAARPIKNPPRVEQSTIPGVPSVTVPVPDTEGDYTLAGQVLGGLNGALLGFVSGDWAALIQAVRTSTNSNVLATPHITTMDNQEAFFLVGQEVPVITGSTTGSNNTNPFQQVQRQEVGIKLKVTPQINEGDAVQLTIEQEVSSIGGATAVDITINKREIKTTVMADDGATVVLGGLIDEDVQESESKVPILGDIPILGHLFKSTSVTKQKRNLMVFIKATIVREGSAISGISKTKYNYIRAEQLKREEEGIRLMPNTRQVVLPEWDDSLTLPPTFDDYMNKQQPPAGIEQGKQD</sequence>
<evidence type="ECO:0000259" key="14">
    <source>
        <dbReference type="Pfam" id="PF21305"/>
    </source>
</evidence>
<evidence type="ECO:0000256" key="10">
    <source>
        <dbReference type="RuleBase" id="RU004004"/>
    </source>
</evidence>
<dbReference type="InterPro" id="IPR013356">
    <property type="entry name" value="T2SS_GspD"/>
</dbReference>
<evidence type="ECO:0000256" key="7">
    <source>
        <dbReference type="ARBA" id="ARBA00022927"/>
    </source>
</evidence>
<keyword evidence="3 10" id="KW-0813">Transport</keyword>
<keyword evidence="5" id="KW-0812">Transmembrane</keyword>
<dbReference type="PANTHER" id="PTHR30332:SF24">
    <property type="entry name" value="SECRETIN GSPD-RELATED"/>
    <property type="match status" value="1"/>
</dbReference>
<dbReference type="InterPro" id="IPR001775">
    <property type="entry name" value="GspD/PilQ"/>
</dbReference>
<evidence type="ECO:0000256" key="8">
    <source>
        <dbReference type="ARBA" id="ARBA00023136"/>
    </source>
</evidence>
<evidence type="ECO:0000256" key="11">
    <source>
        <dbReference type="SAM" id="MobiDB-lite"/>
    </source>
</evidence>